<feature type="compositionally biased region" description="Low complexity" evidence="4">
    <location>
        <begin position="36"/>
        <end position="48"/>
    </location>
</feature>
<keyword evidence="8" id="KW-1185">Reference proteome</keyword>
<dbReference type="PANTHER" id="PTHR30480">
    <property type="entry name" value="BETA-HEXOSAMINIDASE-RELATED"/>
    <property type="match status" value="1"/>
</dbReference>
<keyword evidence="3 7" id="KW-0326">Glycosidase</keyword>
<accession>A0A1X6X7L6</accession>
<name>A0A1X6X7L6_9MICO</name>
<dbReference type="InterPro" id="IPR036962">
    <property type="entry name" value="Glyco_hydro_3_N_sf"/>
</dbReference>
<evidence type="ECO:0000313" key="7">
    <source>
        <dbReference type="EMBL" id="SLM94439.1"/>
    </source>
</evidence>
<evidence type="ECO:0000256" key="5">
    <source>
        <dbReference type="SAM" id="SignalP"/>
    </source>
</evidence>
<organism evidence="7 8">
    <name type="scientific">Brevibacterium yomogidense</name>
    <dbReference type="NCBI Taxonomy" id="946573"/>
    <lineage>
        <taxon>Bacteria</taxon>
        <taxon>Bacillati</taxon>
        <taxon>Actinomycetota</taxon>
        <taxon>Actinomycetes</taxon>
        <taxon>Micrococcales</taxon>
        <taxon>Brevibacteriaceae</taxon>
        <taxon>Brevibacterium</taxon>
    </lineage>
</organism>
<dbReference type="GO" id="GO:0009254">
    <property type="term" value="P:peptidoglycan turnover"/>
    <property type="evidence" value="ECO:0007669"/>
    <property type="project" value="TreeGrafter"/>
</dbReference>
<proteinExistence type="inferred from homology"/>
<gene>
    <name evidence="7" type="ORF">FM105_04125</name>
</gene>
<dbReference type="InterPro" id="IPR017853">
    <property type="entry name" value="GH"/>
</dbReference>
<feature type="region of interest" description="Disordered" evidence="4">
    <location>
        <begin position="22"/>
        <end position="67"/>
    </location>
</feature>
<dbReference type="InterPro" id="IPR001764">
    <property type="entry name" value="Glyco_hydro_3_N"/>
</dbReference>
<dbReference type="GO" id="GO:0004563">
    <property type="term" value="F:beta-N-acetylhexosaminidase activity"/>
    <property type="evidence" value="ECO:0007669"/>
    <property type="project" value="UniProtKB-EC"/>
</dbReference>
<dbReference type="PROSITE" id="PS51257">
    <property type="entry name" value="PROKAR_LIPOPROTEIN"/>
    <property type="match status" value="1"/>
</dbReference>
<sequence length="569" mass="55887">MDAMRTSFGVLGAAAALVLAGCSSAPPDGEGDESPEPTGASAAGAAAGDPGEHATADSEAPPADGVTDEDVEAAADIVADMDDDELVGSVVMLTYNGTDVDAAADVVSERHLAGAIVMGYNLSDGAGADEVRGVTDALAAAAGDRGWPVAIGVDQEGGPVARLDDAAIEFPPLMAAGAADDADITRAAIEAQGADLRNLGFTADFAPVADLTIGADDPVINLRSPGDDPERVSEVVDAAVSGYTATGLASSAKHFPGHGALTVDSHEDLPVSEDSLDELAGDSFEPFRTATEAGAPMVLVGHIGLPGAEDVPGTLNPDVYDALREDVGFDGVAVTDALNMGAVTEESGQETVKAIAAGADLALMPPDSGEAVAALSEALESGDLPRERIVEAATHVVAMQLWQARIGAVGGTGGEGAGGEGAAGESAESDEDASAAADGALTDLADASLTVLAGECSIEEPTDAVTVTGGSDAARAAFTEAAEDAGMTVGEGGTTVSLGAGEGAAGADVVVGTTGPWNAEDAGADTIVEVYDDNPHALAAVAKYLTGDLEAAGSSPVELSVDAPDCAAG</sequence>
<dbReference type="PANTHER" id="PTHR30480:SF16">
    <property type="entry name" value="GLYCOSIDE HYDROLASE FAMILY 3 DOMAIN PROTEIN"/>
    <property type="match status" value="1"/>
</dbReference>
<dbReference type="Pfam" id="PF00933">
    <property type="entry name" value="Glyco_hydro_3"/>
    <property type="match status" value="1"/>
</dbReference>
<feature type="domain" description="Glycoside hydrolase family 3 N-terminal" evidence="6">
    <location>
        <begin position="98"/>
        <end position="397"/>
    </location>
</feature>
<feature type="compositionally biased region" description="Gly residues" evidence="4">
    <location>
        <begin position="412"/>
        <end position="422"/>
    </location>
</feature>
<evidence type="ECO:0000256" key="4">
    <source>
        <dbReference type="SAM" id="MobiDB-lite"/>
    </source>
</evidence>
<dbReference type="SUPFAM" id="SSF51445">
    <property type="entry name" value="(Trans)glycosidases"/>
    <property type="match status" value="1"/>
</dbReference>
<dbReference type="GO" id="GO:0005975">
    <property type="term" value="P:carbohydrate metabolic process"/>
    <property type="evidence" value="ECO:0007669"/>
    <property type="project" value="InterPro"/>
</dbReference>
<feature type="chain" id="PRO_5038748898" evidence="5">
    <location>
        <begin position="26"/>
        <end position="569"/>
    </location>
</feature>
<evidence type="ECO:0000256" key="3">
    <source>
        <dbReference type="ARBA" id="ARBA00023295"/>
    </source>
</evidence>
<dbReference type="EC" id="3.2.1.52" evidence="7"/>
<dbReference type="AlphaFoldDB" id="A0A1X6X7L6"/>
<evidence type="ECO:0000256" key="1">
    <source>
        <dbReference type="ARBA" id="ARBA00005336"/>
    </source>
</evidence>
<evidence type="ECO:0000259" key="6">
    <source>
        <dbReference type="Pfam" id="PF00933"/>
    </source>
</evidence>
<evidence type="ECO:0000313" key="8">
    <source>
        <dbReference type="Proteomes" id="UP000196581"/>
    </source>
</evidence>
<dbReference type="Proteomes" id="UP000196581">
    <property type="component" value="Unassembled WGS sequence"/>
</dbReference>
<protein>
    <submittedName>
        <fullName evidence="7">Beta-hexosaminidase</fullName>
        <ecNumber evidence="7">3.2.1.52</ecNumber>
    </submittedName>
</protein>
<dbReference type="InterPro" id="IPR050226">
    <property type="entry name" value="NagZ_Beta-hexosaminidase"/>
</dbReference>
<reference evidence="8" key="1">
    <citation type="submission" date="2017-02" db="EMBL/GenBank/DDBJ databases">
        <authorList>
            <person name="Dridi B."/>
        </authorList>
    </citation>
    <scope>NUCLEOTIDE SEQUENCE [LARGE SCALE GENOMIC DNA]</scope>
    <source>
        <strain evidence="8">B Co 03.10</strain>
    </source>
</reference>
<feature type="region of interest" description="Disordered" evidence="4">
    <location>
        <begin position="412"/>
        <end position="436"/>
    </location>
</feature>
<keyword evidence="2 7" id="KW-0378">Hydrolase</keyword>
<keyword evidence="5" id="KW-0732">Signal</keyword>
<dbReference type="EMBL" id="FWFF01000005">
    <property type="protein sequence ID" value="SLM94439.1"/>
    <property type="molecule type" value="Genomic_DNA"/>
</dbReference>
<dbReference type="Gene3D" id="3.20.20.300">
    <property type="entry name" value="Glycoside hydrolase, family 3, N-terminal domain"/>
    <property type="match status" value="1"/>
</dbReference>
<feature type="signal peptide" evidence="5">
    <location>
        <begin position="1"/>
        <end position="25"/>
    </location>
</feature>
<comment type="similarity">
    <text evidence="1">Belongs to the glycosyl hydrolase 3 family.</text>
</comment>
<evidence type="ECO:0000256" key="2">
    <source>
        <dbReference type="ARBA" id="ARBA00022801"/>
    </source>
</evidence>